<dbReference type="GO" id="GO:0006397">
    <property type="term" value="P:mRNA processing"/>
    <property type="evidence" value="ECO:0007669"/>
    <property type="project" value="UniProtKB-KW"/>
</dbReference>
<evidence type="ECO:0000256" key="6">
    <source>
        <dbReference type="ARBA" id="ARBA00023187"/>
    </source>
</evidence>
<dbReference type="InterPro" id="IPR039853">
    <property type="entry name" value="Pinin"/>
</dbReference>
<feature type="compositionally biased region" description="Polar residues" evidence="8">
    <location>
        <begin position="46"/>
        <end position="59"/>
    </location>
</feature>
<sequence length="322" mass="36524">MDGSIASAVVLPEPDPQDEPVQPPSPISLKRRQSSISEADSKRQRLNSIDANANATRRGSTADDASMPAPATGRRERGRERRLFGAALGALSQNSTTAAQRRRSEIEKRQQAQRRLEEQESDQRKLERDVKRRAQREKQQKVFDKQAIRFRHDNLLNMAHFLKTETEPHLYYKPWETTPDEEDRIEDQITEAKEIIRQELDEHEARQQRDEPERDASRLRSTERDAGAFSSGKEHDADAHQQHFTANGATNDSEPIPKDLERIEDHTESNANEAVSGELAVSREQSDTVASHDPPAEDSNKDMMDVDNGEEVVEAAEDTVIY</sequence>
<keyword evidence="3" id="KW-0507">mRNA processing</keyword>
<reference evidence="10" key="1">
    <citation type="journal article" date="2020" name="Stud. Mycol.">
        <title>101 Dothideomycetes genomes: a test case for predicting lifestyles and emergence of pathogens.</title>
        <authorList>
            <person name="Haridas S."/>
            <person name="Albert R."/>
            <person name="Binder M."/>
            <person name="Bloem J."/>
            <person name="Labutti K."/>
            <person name="Salamov A."/>
            <person name="Andreopoulos B."/>
            <person name="Baker S."/>
            <person name="Barry K."/>
            <person name="Bills G."/>
            <person name="Bluhm B."/>
            <person name="Cannon C."/>
            <person name="Castanera R."/>
            <person name="Culley D."/>
            <person name="Daum C."/>
            <person name="Ezra D."/>
            <person name="Gonzalez J."/>
            <person name="Henrissat B."/>
            <person name="Kuo A."/>
            <person name="Liang C."/>
            <person name="Lipzen A."/>
            <person name="Lutzoni F."/>
            <person name="Magnuson J."/>
            <person name="Mondo S."/>
            <person name="Nolan M."/>
            <person name="Ohm R."/>
            <person name="Pangilinan J."/>
            <person name="Park H.-J."/>
            <person name="Ramirez L."/>
            <person name="Alfaro M."/>
            <person name="Sun H."/>
            <person name="Tritt A."/>
            <person name="Yoshinaga Y."/>
            <person name="Zwiers L.-H."/>
            <person name="Turgeon B."/>
            <person name="Goodwin S."/>
            <person name="Spatafora J."/>
            <person name="Crous P."/>
            <person name="Grigoriev I."/>
        </authorList>
    </citation>
    <scope>NUCLEOTIDE SEQUENCE</scope>
    <source>
        <strain evidence="10">CBS 627.86</strain>
    </source>
</reference>
<dbReference type="EMBL" id="ML977330">
    <property type="protein sequence ID" value="KAF2112585.1"/>
    <property type="molecule type" value="Genomic_DNA"/>
</dbReference>
<dbReference type="OrthoDB" id="330772at2759"/>
<evidence type="ECO:0000256" key="4">
    <source>
        <dbReference type="ARBA" id="ARBA00023015"/>
    </source>
</evidence>
<evidence type="ECO:0000256" key="2">
    <source>
        <dbReference type="ARBA" id="ARBA00010386"/>
    </source>
</evidence>
<accession>A0A6A5YZL5</accession>
<dbReference type="Proteomes" id="UP000799770">
    <property type="component" value="Unassembled WGS sequence"/>
</dbReference>
<feature type="domain" description="Pinin/SDK/MemA protein" evidence="9">
    <location>
        <begin position="75"/>
        <end position="189"/>
    </location>
</feature>
<evidence type="ECO:0000256" key="8">
    <source>
        <dbReference type="SAM" id="MobiDB-lite"/>
    </source>
</evidence>
<feature type="compositionally biased region" description="Basic and acidic residues" evidence="8">
    <location>
        <begin position="73"/>
        <end position="83"/>
    </location>
</feature>
<evidence type="ECO:0000259" key="9">
    <source>
        <dbReference type="Pfam" id="PF04696"/>
    </source>
</evidence>
<feature type="region of interest" description="Disordered" evidence="8">
    <location>
        <begin position="1"/>
        <end position="141"/>
    </location>
</feature>
<comment type="similarity">
    <text evidence="2">Belongs to the pinin family.</text>
</comment>
<evidence type="ECO:0000256" key="5">
    <source>
        <dbReference type="ARBA" id="ARBA00023163"/>
    </source>
</evidence>
<keyword evidence="7" id="KW-0539">Nucleus</keyword>
<feature type="compositionally biased region" description="Basic and acidic residues" evidence="8">
    <location>
        <begin position="102"/>
        <end position="141"/>
    </location>
</feature>
<keyword evidence="11" id="KW-1185">Reference proteome</keyword>
<protein>
    <submittedName>
        <fullName evidence="10">Pinin/SDK/memA/ protein conserved region-domain-containing protein</fullName>
    </submittedName>
</protein>
<evidence type="ECO:0000256" key="1">
    <source>
        <dbReference type="ARBA" id="ARBA00004123"/>
    </source>
</evidence>
<evidence type="ECO:0000313" key="11">
    <source>
        <dbReference type="Proteomes" id="UP000799770"/>
    </source>
</evidence>
<gene>
    <name evidence="10" type="ORF">BDV96DRAFT_497741</name>
</gene>
<evidence type="ECO:0000313" key="10">
    <source>
        <dbReference type="EMBL" id="KAF2112585.1"/>
    </source>
</evidence>
<dbReference type="AlphaFoldDB" id="A0A6A5YZL5"/>
<dbReference type="GO" id="GO:0008380">
    <property type="term" value="P:RNA splicing"/>
    <property type="evidence" value="ECO:0007669"/>
    <property type="project" value="UniProtKB-KW"/>
</dbReference>
<proteinExistence type="inferred from homology"/>
<dbReference type="InterPro" id="IPR006786">
    <property type="entry name" value="Pinin_SDK_MemA"/>
</dbReference>
<evidence type="ECO:0000256" key="7">
    <source>
        <dbReference type="ARBA" id="ARBA00023242"/>
    </source>
</evidence>
<organism evidence="10 11">
    <name type="scientific">Lophiotrema nucula</name>
    <dbReference type="NCBI Taxonomy" id="690887"/>
    <lineage>
        <taxon>Eukaryota</taxon>
        <taxon>Fungi</taxon>
        <taxon>Dikarya</taxon>
        <taxon>Ascomycota</taxon>
        <taxon>Pezizomycotina</taxon>
        <taxon>Dothideomycetes</taxon>
        <taxon>Pleosporomycetidae</taxon>
        <taxon>Pleosporales</taxon>
        <taxon>Lophiotremataceae</taxon>
        <taxon>Lophiotrema</taxon>
    </lineage>
</organism>
<feature type="compositionally biased region" description="Basic and acidic residues" evidence="8">
    <location>
        <begin position="255"/>
        <end position="268"/>
    </location>
</feature>
<feature type="compositionally biased region" description="Basic and acidic residues" evidence="8">
    <location>
        <begin position="196"/>
        <end position="241"/>
    </location>
</feature>
<dbReference type="PANTHER" id="PTHR12707:SF0">
    <property type="entry name" value="PININ"/>
    <property type="match status" value="1"/>
</dbReference>
<keyword evidence="4" id="KW-0805">Transcription regulation</keyword>
<keyword evidence="5" id="KW-0804">Transcription</keyword>
<evidence type="ECO:0000256" key="3">
    <source>
        <dbReference type="ARBA" id="ARBA00022664"/>
    </source>
</evidence>
<keyword evidence="6" id="KW-0508">mRNA splicing</keyword>
<name>A0A6A5YZL5_9PLEO</name>
<feature type="compositionally biased region" description="Polar residues" evidence="8">
    <location>
        <begin position="242"/>
        <end position="253"/>
    </location>
</feature>
<dbReference type="Pfam" id="PF04696">
    <property type="entry name" value="Pinin_SDK_memA"/>
    <property type="match status" value="1"/>
</dbReference>
<dbReference type="PANTHER" id="PTHR12707">
    <property type="entry name" value="PINN"/>
    <property type="match status" value="1"/>
</dbReference>
<feature type="compositionally biased region" description="Basic and acidic residues" evidence="8">
    <location>
        <begin position="294"/>
        <end position="304"/>
    </location>
</feature>
<dbReference type="GO" id="GO:0071013">
    <property type="term" value="C:catalytic step 2 spliceosome"/>
    <property type="evidence" value="ECO:0007669"/>
    <property type="project" value="TreeGrafter"/>
</dbReference>
<comment type="subcellular location">
    <subcellularLocation>
        <location evidence="1">Nucleus</location>
    </subcellularLocation>
</comment>
<feature type="region of interest" description="Disordered" evidence="8">
    <location>
        <begin position="196"/>
        <end position="307"/>
    </location>
</feature>